<dbReference type="Pfam" id="PF11916">
    <property type="entry name" value="Vac14_Fig4_bd"/>
    <property type="match status" value="1"/>
</dbReference>
<dbReference type="GO" id="GO:0010008">
    <property type="term" value="C:endosome membrane"/>
    <property type="evidence" value="ECO:0007669"/>
    <property type="project" value="TreeGrafter"/>
</dbReference>
<evidence type="ECO:0000256" key="2">
    <source>
        <dbReference type="ARBA" id="ARBA00010225"/>
    </source>
</evidence>
<comment type="similarity">
    <text evidence="2">Belongs to the VAC14 family.</text>
</comment>
<dbReference type="EMBL" id="JAHWGI010000969">
    <property type="protein sequence ID" value="KAK3918994.1"/>
    <property type="molecule type" value="Genomic_DNA"/>
</dbReference>
<evidence type="ECO:0000256" key="3">
    <source>
        <dbReference type="ARBA" id="ARBA00013840"/>
    </source>
</evidence>
<name>A0AAE1LHL3_9NEOP</name>
<dbReference type="Gene3D" id="1.25.10.10">
    <property type="entry name" value="Leucine-rich Repeat Variant"/>
    <property type="match status" value="2"/>
</dbReference>
<dbReference type="AlphaFoldDB" id="A0AAE1LHL3"/>
<keyword evidence="5" id="KW-0472">Membrane</keyword>
<evidence type="ECO:0000256" key="6">
    <source>
        <dbReference type="ARBA" id="ARBA00045654"/>
    </source>
</evidence>
<evidence type="ECO:0000256" key="1">
    <source>
        <dbReference type="ARBA" id="ARBA00004308"/>
    </source>
</evidence>
<keyword evidence="4" id="KW-0677">Repeat</keyword>
<dbReference type="InterPro" id="IPR026825">
    <property type="entry name" value="Vac14"/>
</dbReference>
<evidence type="ECO:0000259" key="8">
    <source>
        <dbReference type="Pfam" id="PF11916"/>
    </source>
</evidence>
<reference evidence="9" key="2">
    <citation type="journal article" date="2023" name="BMC Genomics">
        <title>Pest status, molecular evolution, and epigenetic factors derived from the genome assembly of Frankliniella fusca, a thysanopteran phytovirus vector.</title>
        <authorList>
            <person name="Catto M.A."/>
            <person name="Labadie P.E."/>
            <person name="Jacobson A.L."/>
            <person name="Kennedy G.G."/>
            <person name="Srinivasan R."/>
            <person name="Hunt B.G."/>
        </authorList>
    </citation>
    <scope>NUCLEOTIDE SEQUENCE</scope>
    <source>
        <strain evidence="9">PL_HMW_Pooled</strain>
    </source>
</reference>
<protein>
    <recommendedName>
        <fullName evidence="3">Protein VAC14 homolog</fullName>
    </recommendedName>
</protein>
<comment type="caution">
    <text evidence="9">The sequence shown here is derived from an EMBL/GenBank/DDBJ whole genome shotgun (WGS) entry which is preliminary data.</text>
</comment>
<organism evidence="9 10">
    <name type="scientific">Frankliniella fusca</name>
    <dbReference type="NCBI Taxonomy" id="407009"/>
    <lineage>
        <taxon>Eukaryota</taxon>
        <taxon>Metazoa</taxon>
        <taxon>Ecdysozoa</taxon>
        <taxon>Arthropoda</taxon>
        <taxon>Hexapoda</taxon>
        <taxon>Insecta</taxon>
        <taxon>Pterygota</taxon>
        <taxon>Neoptera</taxon>
        <taxon>Paraneoptera</taxon>
        <taxon>Thysanoptera</taxon>
        <taxon>Terebrantia</taxon>
        <taxon>Thripoidea</taxon>
        <taxon>Thripidae</taxon>
        <taxon>Frankliniella</taxon>
    </lineage>
</organism>
<evidence type="ECO:0000313" key="10">
    <source>
        <dbReference type="Proteomes" id="UP001219518"/>
    </source>
</evidence>
<feature type="domain" description="Vacuolar protein 14 C-terminal Fig4-binding" evidence="8">
    <location>
        <begin position="456"/>
        <end position="633"/>
    </location>
</feature>
<proteinExistence type="inferred from homology"/>
<dbReference type="InterPro" id="IPR021841">
    <property type="entry name" value="VAC14_Fig4p-bd"/>
</dbReference>
<dbReference type="SUPFAM" id="SSF48371">
    <property type="entry name" value="ARM repeat"/>
    <property type="match status" value="1"/>
</dbReference>
<dbReference type="PANTHER" id="PTHR16023:SF0">
    <property type="entry name" value="PROTEIN VAC14 HOMOLOG"/>
    <property type="match status" value="1"/>
</dbReference>
<gene>
    <name evidence="9" type="ORF">KUF71_008143</name>
</gene>
<dbReference type="InterPro" id="IPR016024">
    <property type="entry name" value="ARM-type_fold"/>
</dbReference>
<comment type="subcellular location">
    <subcellularLocation>
        <location evidence="1">Endomembrane system</location>
    </subcellularLocation>
</comment>
<evidence type="ECO:0000313" key="9">
    <source>
        <dbReference type="EMBL" id="KAK3918994.1"/>
    </source>
</evidence>
<dbReference type="GO" id="GO:0070772">
    <property type="term" value="C:PAS complex"/>
    <property type="evidence" value="ECO:0007669"/>
    <property type="project" value="InterPro"/>
</dbReference>
<reference evidence="9" key="1">
    <citation type="submission" date="2021-07" db="EMBL/GenBank/DDBJ databases">
        <authorList>
            <person name="Catto M.A."/>
            <person name="Jacobson A."/>
            <person name="Kennedy G."/>
            <person name="Labadie P."/>
            <person name="Hunt B.G."/>
            <person name="Srinivasan R."/>
        </authorList>
    </citation>
    <scope>NUCLEOTIDE SEQUENCE</scope>
    <source>
        <strain evidence="9">PL_HMW_Pooled</strain>
        <tissue evidence="9">Head</tissue>
    </source>
</reference>
<evidence type="ECO:0000256" key="4">
    <source>
        <dbReference type="ARBA" id="ARBA00022737"/>
    </source>
</evidence>
<evidence type="ECO:0000256" key="7">
    <source>
        <dbReference type="ARBA" id="ARBA00047092"/>
    </source>
</evidence>
<sequence length="699" mass="79297">MSEKEYAPLSSACVRALNDKLYDKRKAAALEIEKMVKDFVARNKNQELRQLMKVLGQDFAGSQNPNTRKGGLIGLAATAIALGKDTGQYTPELILPILACFSDSDSRVRYYACESLYNVVKVARGAVLPHFAEIFSALSKLAADPEQNVKNASELLDRLMKDIVSEDPSFNIIGFMELLRERIYSRNAFTRQFIISWVSVLYAVPDMDFIVLLPEILDGLLKMLDEPTLEIKKTCDTVLGEFLRSIKQDPSRVDFPRMINILIVHSQAQDEFLQLTAITWIKEFVQLSGRSMLPFASGILTAILPCLSYDTDSRKNIRETAKAVNFILTKLITAEKDNNDSRDDLNFPSIIEVLLKHLVHSAVPTKVAALQWVYHLHTNIPDRMLLHVDELFPVLLKVLSDSADEVVQQDIEVLAEFMSCPSSGDTTVAVRIPNSENPYFSKFIVSLLKLFSTDHHLLEDRGSFIIRQLCVLLDAEDIYRTLATILTREENLAFAPTMVDTLNTILLTAAELFELRNKLKDLSSKESCSLFCELYELWCHNPVATVSLCLLTQNYAHASRLIRNFGSLEVTVEFLIEIDRLVQLLESPIFTFVRLELLEIPHNQHLVQALYGLLMLLPQTEAFHMLRRRLNCIPTLHLQNGYVQGGVTERADDRPGVKEIDFDKLLKQFLEIQEKHQKSKQKGRKKAMLQLGVNNLEIQ</sequence>
<dbReference type="Proteomes" id="UP001219518">
    <property type="component" value="Unassembled WGS sequence"/>
</dbReference>
<evidence type="ECO:0000256" key="5">
    <source>
        <dbReference type="ARBA" id="ARBA00023136"/>
    </source>
</evidence>
<dbReference type="PANTHER" id="PTHR16023">
    <property type="entry name" value="TAX1 BINDING PROTEIN-RELATED"/>
    <property type="match status" value="1"/>
</dbReference>
<keyword evidence="10" id="KW-1185">Reference proteome</keyword>
<comment type="subunit">
    <text evidence="7">Forms pentamers. Component of the PI(3,5)P2 regulatory complex/PAS complex, at least composed of PIKFYVE, FIG4 and VAC14. VAC14 nucleates the assembly of the complex and serves as a scaffold by pentamerizing into a star-shaped structure, which can bind a single copy each of PIKFYVE and FIG4 and coordinates their activities. Interacts with NOS1.</text>
</comment>
<dbReference type="GO" id="GO:0006661">
    <property type="term" value="P:phosphatidylinositol biosynthetic process"/>
    <property type="evidence" value="ECO:0007669"/>
    <property type="project" value="InterPro"/>
</dbReference>
<accession>A0AAE1LHL3</accession>
<dbReference type="InterPro" id="IPR011989">
    <property type="entry name" value="ARM-like"/>
</dbReference>
<comment type="function">
    <text evidence="6">Scaffold protein component of the PI(3,5)P2 regulatory complex which regulates both the synthesis and turnover of phosphatidylinositol 3,5-bisphosphate (PtdIns(3,5)P2). Pentamerizes into a star-shaped structure and nucleates the assembly of the complex. The pentamer binds a single copy each of PIKFYVE and FIG4 and coordinates both PIKfyve kinase activity and FIG4 phosphatase activity, being required to maintain normal levels of phosphatidylinositol 3-phosphate (PtdIns(3)P) and phosphatidylinositol 5-phosphate (PtdIns(5)P). Plays a role in the biogenesis of endosome carrier vesicles (ECV) / multivesicular bodies (MVB) transport intermediates from early endosomes.</text>
</comment>
<dbReference type="Pfam" id="PF12755">
    <property type="entry name" value="Vac14_Fab1_bd"/>
    <property type="match status" value="1"/>
</dbReference>